<dbReference type="InterPro" id="IPR017583">
    <property type="entry name" value="Tagatose/fructose_Pkinase"/>
</dbReference>
<dbReference type="PIRSF" id="PIRSF000535">
    <property type="entry name" value="1PFK/6PFK/LacC"/>
    <property type="match status" value="1"/>
</dbReference>
<dbReference type="InterPro" id="IPR011611">
    <property type="entry name" value="PfkB_dom"/>
</dbReference>
<dbReference type="KEGG" id="amon:H9L24_12860"/>
<dbReference type="PANTHER" id="PTHR46566:SF2">
    <property type="entry name" value="ATP-DEPENDENT 6-PHOSPHOFRUCTOKINASE ISOZYME 2"/>
    <property type="match status" value="1"/>
</dbReference>
<evidence type="ECO:0000256" key="3">
    <source>
        <dbReference type="ARBA" id="ARBA00022741"/>
    </source>
</evidence>
<keyword evidence="3" id="KW-0547">Nucleotide-binding</keyword>
<dbReference type="Pfam" id="PF00294">
    <property type="entry name" value="PfkB"/>
    <property type="match status" value="1"/>
</dbReference>
<accession>A0A7H0HBT5</accession>
<evidence type="ECO:0000256" key="2">
    <source>
        <dbReference type="ARBA" id="ARBA00022679"/>
    </source>
</evidence>
<sequence>MSALITLTPNPALDLSTHVPRLVPSHKLRCGPALRHPGGGGINVARVLHRLGLPVQAWYLAGGPTGQTVQQLLAAEGVPTLPLPIAGATRENFSVIETDTGLEYRFVLPGPDVAPGEWQDCLDRLTALAPPRWLVLSGGLAPGMPEDFYARLVRALRPRGTRIALDTTGAALAAALQAGVDVVKPSLSELRTLTGQPLATPGEWNAAAQALVRTSQAAWVALSLGAQGAVLAHADGLWHAPALPVSAAQGTTGAGDCVLAALVWALERGDAPSEALRWGIAAGTAALGAPGTSLAQRADIERLAPGVRVAAVAPP</sequence>
<dbReference type="AlphaFoldDB" id="A0A7H0HBT5"/>
<dbReference type="PROSITE" id="PS00583">
    <property type="entry name" value="PFKB_KINASES_1"/>
    <property type="match status" value="1"/>
</dbReference>
<comment type="similarity">
    <text evidence="1 6">Belongs to the carbohydrate kinase PfkB family.</text>
</comment>
<feature type="domain" description="Carbohydrate kinase PfkB" evidence="7">
    <location>
        <begin position="33"/>
        <end position="294"/>
    </location>
</feature>
<evidence type="ECO:0000313" key="9">
    <source>
        <dbReference type="Proteomes" id="UP000516057"/>
    </source>
</evidence>
<keyword evidence="5" id="KW-0067">ATP-binding</keyword>
<dbReference type="EMBL" id="CP060790">
    <property type="protein sequence ID" value="QNP58001.1"/>
    <property type="molecule type" value="Genomic_DNA"/>
</dbReference>
<evidence type="ECO:0000259" key="7">
    <source>
        <dbReference type="Pfam" id="PF00294"/>
    </source>
</evidence>
<dbReference type="PANTHER" id="PTHR46566">
    <property type="entry name" value="1-PHOSPHOFRUCTOKINASE-RELATED"/>
    <property type="match status" value="1"/>
</dbReference>
<keyword evidence="2 6" id="KW-0808">Transferase</keyword>
<protein>
    <recommendedName>
        <fullName evidence="6">Phosphofructokinase</fullName>
    </recommendedName>
</protein>
<evidence type="ECO:0000256" key="6">
    <source>
        <dbReference type="PIRNR" id="PIRNR000535"/>
    </source>
</evidence>
<dbReference type="GO" id="GO:0005829">
    <property type="term" value="C:cytosol"/>
    <property type="evidence" value="ECO:0007669"/>
    <property type="project" value="TreeGrafter"/>
</dbReference>
<proteinExistence type="inferred from homology"/>
<dbReference type="CDD" id="cd01164">
    <property type="entry name" value="FruK_PfkB_like"/>
    <property type="match status" value="1"/>
</dbReference>
<evidence type="ECO:0000256" key="1">
    <source>
        <dbReference type="ARBA" id="ARBA00010688"/>
    </source>
</evidence>
<keyword evidence="4 8" id="KW-0418">Kinase</keyword>
<dbReference type="Proteomes" id="UP000516057">
    <property type="component" value="Chromosome"/>
</dbReference>
<dbReference type="GO" id="GO:0005524">
    <property type="term" value="F:ATP binding"/>
    <property type="evidence" value="ECO:0007669"/>
    <property type="project" value="UniProtKB-KW"/>
</dbReference>
<dbReference type="InterPro" id="IPR029056">
    <property type="entry name" value="Ribokinase-like"/>
</dbReference>
<organism evidence="8 9">
    <name type="scientific">Paenacidovorax monticola</name>
    <dbReference type="NCBI Taxonomy" id="1926868"/>
    <lineage>
        <taxon>Bacteria</taxon>
        <taxon>Pseudomonadati</taxon>
        <taxon>Pseudomonadota</taxon>
        <taxon>Betaproteobacteria</taxon>
        <taxon>Burkholderiales</taxon>
        <taxon>Comamonadaceae</taxon>
        <taxon>Paenacidovorax</taxon>
    </lineage>
</organism>
<dbReference type="SUPFAM" id="SSF53613">
    <property type="entry name" value="Ribokinase-like"/>
    <property type="match status" value="1"/>
</dbReference>
<evidence type="ECO:0000256" key="4">
    <source>
        <dbReference type="ARBA" id="ARBA00022777"/>
    </source>
</evidence>
<dbReference type="Gene3D" id="3.40.1190.20">
    <property type="match status" value="1"/>
</dbReference>
<dbReference type="NCBIfam" id="TIGR03168">
    <property type="entry name" value="1-PFK"/>
    <property type="match status" value="1"/>
</dbReference>
<dbReference type="RefSeq" id="WP_187734996.1">
    <property type="nucleotide sequence ID" value="NZ_CP060790.1"/>
</dbReference>
<evidence type="ECO:0000313" key="8">
    <source>
        <dbReference type="EMBL" id="QNP58001.1"/>
    </source>
</evidence>
<keyword evidence="9" id="KW-1185">Reference proteome</keyword>
<dbReference type="GO" id="GO:0003872">
    <property type="term" value="F:6-phosphofructokinase activity"/>
    <property type="evidence" value="ECO:0007669"/>
    <property type="project" value="TreeGrafter"/>
</dbReference>
<reference evidence="8 9" key="1">
    <citation type="submission" date="2020-08" db="EMBL/GenBank/DDBJ databases">
        <title>Genome sequence of Acidovorax monticola KACC 19171T.</title>
        <authorList>
            <person name="Hyun D.-W."/>
            <person name="Bae J.-W."/>
        </authorList>
    </citation>
    <scope>NUCLEOTIDE SEQUENCE [LARGE SCALE GENOMIC DNA]</scope>
    <source>
        <strain evidence="8 9">KACC 19171</strain>
    </source>
</reference>
<gene>
    <name evidence="8" type="ORF">H9L24_12860</name>
</gene>
<dbReference type="InterPro" id="IPR002173">
    <property type="entry name" value="Carboh/pur_kinase_PfkB_CS"/>
</dbReference>
<dbReference type="FunFam" id="3.40.1190.20:FF:000001">
    <property type="entry name" value="Phosphofructokinase"/>
    <property type="match status" value="1"/>
</dbReference>
<name>A0A7H0HBT5_9BURK</name>
<evidence type="ECO:0000256" key="5">
    <source>
        <dbReference type="ARBA" id="ARBA00022840"/>
    </source>
</evidence>